<feature type="region of interest" description="Disordered" evidence="7">
    <location>
        <begin position="565"/>
        <end position="591"/>
    </location>
</feature>
<evidence type="ECO:0000259" key="9">
    <source>
        <dbReference type="SMART" id="SM00906"/>
    </source>
</evidence>
<evidence type="ECO:0000256" key="6">
    <source>
        <dbReference type="ARBA" id="ARBA00023242"/>
    </source>
</evidence>
<dbReference type="PhylomeDB" id="A0A060T195"/>
<evidence type="ECO:0000256" key="5">
    <source>
        <dbReference type="ARBA" id="ARBA00023163"/>
    </source>
</evidence>
<reference evidence="10" key="1">
    <citation type="submission" date="2014-02" db="EMBL/GenBank/DDBJ databases">
        <authorList>
            <person name="Genoscope - CEA"/>
        </authorList>
    </citation>
    <scope>NUCLEOTIDE SEQUENCE</scope>
    <source>
        <strain evidence="10">LS3</strain>
    </source>
</reference>
<dbReference type="CDD" id="cd12148">
    <property type="entry name" value="fungal_TF_MHR"/>
    <property type="match status" value="1"/>
</dbReference>
<keyword evidence="8" id="KW-0732">Signal</keyword>
<evidence type="ECO:0000313" key="10">
    <source>
        <dbReference type="EMBL" id="CDP34688.1"/>
    </source>
</evidence>
<evidence type="ECO:0000256" key="1">
    <source>
        <dbReference type="ARBA" id="ARBA00022723"/>
    </source>
</evidence>
<accession>A0A060T195</accession>
<dbReference type="GO" id="GO:0008270">
    <property type="term" value="F:zinc ion binding"/>
    <property type="evidence" value="ECO:0007669"/>
    <property type="project" value="InterPro"/>
</dbReference>
<dbReference type="SMART" id="SM00906">
    <property type="entry name" value="Fungal_trans"/>
    <property type="match status" value="1"/>
</dbReference>
<keyword evidence="3" id="KW-0805">Transcription regulation</keyword>
<feature type="chain" id="PRO_5001591796" evidence="8">
    <location>
        <begin position="20"/>
        <end position="675"/>
    </location>
</feature>
<gene>
    <name evidence="10" type="ORF">GNLVRS02_ARAD1C18260g</name>
</gene>
<evidence type="ECO:0000256" key="3">
    <source>
        <dbReference type="ARBA" id="ARBA00023015"/>
    </source>
</evidence>
<keyword evidence="5" id="KW-0804">Transcription</keyword>
<dbReference type="InterPro" id="IPR051615">
    <property type="entry name" value="Transcr_Regulatory_Elem"/>
</dbReference>
<keyword evidence="6" id="KW-0539">Nucleus</keyword>
<dbReference type="Pfam" id="PF04082">
    <property type="entry name" value="Fungal_trans"/>
    <property type="match status" value="1"/>
</dbReference>
<reference evidence="10" key="2">
    <citation type="submission" date="2014-06" db="EMBL/GenBank/DDBJ databases">
        <title>The complete genome of Blastobotrys (Arxula) adeninivorans LS3 - a yeast of biotechnological interest.</title>
        <authorList>
            <person name="Kunze G."/>
            <person name="Gaillardin C."/>
            <person name="Czernicka M."/>
            <person name="Durrens P."/>
            <person name="Martin T."/>
            <person name="Boer E."/>
            <person name="Gabaldon T."/>
            <person name="Cruz J."/>
            <person name="Talla E."/>
            <person name="Marck C."/>
            <person name="Goffeau A."/>
            <person name="Barbe V."/>
            <person name="Baret P."/>
            <person name="Baronian K."/>
            <person name="Beier S."/>
            <person name="Bleykasten C."/>
            <person name="Bode R."/>
            <person name="Casaregola S."/>
            <person name="Despons L."/>
            <person name="Fairhead C."/>
            <person name="Giersberg M."/>
            <person name="Gierski P."/>
            <person name="Hahnel U."/>
            <person name="Hartmann A."/>
            <person name="Jankowska D."/>
            <person name="Jubin C."/>
            <person name="Jung P."/>
            <person name="Lafontaine I."/>
            <person name="Leh-Louis V."/>
            <person name="Lemaire M."/>
            <person name="Marcet-Houben M."/>
            <person name="Mascher M."/>
            <person name="Morel G."/>
            <person name="Richard G.-F."/>
            <person name="Riechen J."/>
            <person name="Sacerdot C."/>
            <person name="Sarkar A."/>
            <person name="Savel G."/>
            <person name="Schacherer J."/>
            <person name="Sherman D."/>
            <person name="Straub M.-L."/>
            <person name="Stein N."/>
            <person name="Thierry A."/>
            <person name="Trautwein-Schult A."/>
            <person name="Westhof E."/>
            <person name="Worch S."/>
            <person name="Dujon B."/>
            <person name="Souciet J.-L."/>
            <person name="Wincker P."/>
            <person name="Scholz U."/>
            <person name="Neuveglise N."/>
        </authorList>
    </citation>
    <scope>NUCLEOTIDE SEQUENCE</scope>
    <source>
        <strain evidence="10">LS3</strain>
    </source>
</reference>
<feature type="compositionally biased region" description="Basic and acidic residues" evidence="7">
    <location>
        <begin position="571"/>
        <end position="586"/>
    </location>
</feature>
<dbReference type="AlphaFoldDB" id="A0A060T195"/>
<name>A0A060T195_BLAAD</name>
<sequence length="675" mass="75824">MYIFFFAHCIVCLHRPSYAQLDALREENENLRKAIEKLAWSANCSVDEFIEQAGKDSDTLAVYKAPIVRNEAPEEAEQAPMSANSNQSYHGPTSTLFDYNIDKSINTRPKVPPEYVEKVLIAEAAHQRHMESINFQAGKLDFDGVDPDLGMHLLKLHWNRQHHSFLISYRPAFMRDMACNGPYFSKLLLNAIYFGAAKFSSRLEVRTDPADVRTAGLVFRKRVKELLGGALDKSEITTIQALLIMSTSLFALGDEQSAAWLYAGIAFRMITDLGMHLDAPILPNLQRLSDEDLEIRRRVFWGAFVLDKIQSLYQGRPVSLREGEIRVPIIFHDTYEELEHWKPFSYTRTHLHPGCPSYSTSTFTELCKLSIIMNKILDKIYTQRTASWNNEQLSQLLDALHAELDHWHSQLPAHLNYVPFQESSKVPAPHVFSLLAMYNVLIILLHRPFVSDGHLQAGKREVALGSFVTCAEAAMRIVNLVKAYGYYFSIRQAPYLISYSMYVGATILVRLAAQREPGSEAHEALLVCMSTFNKNQETNYAVKRMNLAIENLARRVNVKLDSLSAGSSEASSDHPLLEKQGSRDDSGPAESNSLVDDIDFSTIAPQIDIDAIFQSFLRGQATIGRFPVLDTGNVNPVPHGNSIEPLTSTNQNSLGDLDLLFGFNGSVVDDFNWGG</sequence>
<dbReference type="GO" id="GO:0003677">
    <property type="term" value="F:DNA binding"/>
    <property type="evidence" value="ECO:0007669"/>
    <property type="project" value="UniProtKB-KW"/>
</dbReference>
<keyword evidence="1" id="KW-0479">Metal-binding</keyword>
<dbReference type="PANTHER" id="PTHR31313:SF86">
    <property type="entry name" value="ZN(2)-C6 FUNGAL-TYPE DOMAIN-CONTAINING PROTEIN"/>
    <property type="match status" value="1"/>
</dbReference>
<evidence type="ECO:0000256" key="7">
    <source>
        <dbReference type="SAM" id="MobiDB-lite"/>
    </source>
</evidence>
<organism evidence="10">
    <name type="scientific">Blastobotrys adeninivorans</name>
    <name type="common">Yeast</name>
    <name type="synonym">Arxula adeninivorans</name>
    <dbReference type="NCBI Taxonomy" id="409370"/>
    <lineage>
        <taxon>Eukaryota</taxon>
        <taxon>Fungi</taxon>
        <taxon>Dikarya</taxon>
        <taxon>Ascomycota</taxon>
        <taxon>Saccharomycotina</taxon>
        <taxon>Dipodascomycetes</taxon>
        <taxon>Dipodascales</taxon>
        <taxon>Trichomonascaceae</taxon>
        <taxon>Blastobotrys</taxon>
    </lineage>
</organism>
<feature type="signal peptide" evidence="8">
    <location>
        <begin position="1"/>
        <end position="19"/>
    </location>
</feature>
<keyword evidence="4" id="KW-0238">DNA-binding</keyword>
<evidence type="ECO:0000256" key="8">
    <source>
        <dbReference type="SAM" id="SignalP"/>
    </source>
</evidence>
<evidence type="ECO:0000256" key="2">
    <source>
        <dbReference type="ARBA" id="ARBA00022833"/>
    </source>
</evidence>
<dbReference type="GO" id="GO:0006351">
    <property type="term" value="P:DNA-templated transcription"/>
    <property type="evidence" value="ECO:0007669"/>
    <property type="project" value="InterPro"/>
</dbReference>
<proteinExistence type="predicted"/>
<dbReference type="EMBL" id="HG937693">
    <property type="protein sequence ID" value="CDP34688.1"/>
    <property type="molecule type" value="Genomic_DNA"/>
</dbReference>
<evidence type="ECO:0000256" key="4">
    <source>
        <dbReference type="ARBA" id="ARBA00023125"/>
    </source>
</evidence>
<feature type="domain" description="Xylanolytic transcriptional activator regulatory" evidence="9">
    <location>
        <begin position="259"/>
        <end position="334"/>
    </location>
</feature>
<keyword evidence="2" id="KW-0862">Zinc</keyword>
<dbReference type="PANTHER" id="PTHR31313">
    <property type="entry name" value="TY1 ENHANCER ACTIVATOR"/>
    <property type="match status" value="1"/>
</dbReference>
<protein>
    <submittedName>
        <fullName evidence="10">ARAD1C18260p</fullName>
    </submittedName>
</protein>
<dbReference type="InterPro" id="IPR007219">
    <property type="entry name" value="XnlR_reg_dom"/>
</dbReference>